<dbReference type="AlphaFoldDB" id="A0A365QG25"/>
<feature type="non-terminal residue" evidence="3">
    <location>
        <position position="1"/>
    </location>
</feature>
<feature type="domain" description="Trimeric autotransporter adhesin YadA-like stalk" evidence="2">
    <location>
        <begin position="100"/>
        <end position="131"/>
    </location>
</feature>
<gene>
    <name evidence="3" type="ORF">DPV79_41775</name>
</gene>
<keyword evidence="4" id="KW-1185">Reference proteome</keyword>
<feature type="compositionally biased region" description="Low complexity" evidence="1">
    <location>
        <begin position="116"/>
        <end position="133"/>
    </location>
</feature>
<dbReference type="EMBL" id="QMFZ01000166">
    <property type="protein sequence ID" value="RBB30856.1"/>
    <property type="molecule type" value="Genomic_DNA"/>
</dbReference>
<dbReference type="InterPro" id="IPR011049">
    <property type="entry name" value="Serralysin-like_metalloprot_C"/>
</dbReference>
<feature type="region of interest" description="Disordered" evidence="1">
    <location>
        <begin position="1"/>
        <end position="83"/>
    </location>
</feature>
<evidence type="ECO:0000313" key="4">
    <source>
        <dbReference type="Proteomes" id="UP000252458"/>
    </source>
</evidence>
<proteinExistence type="predicted"/>
<evidence type="ECO:0000313" key="3">
    <source>
        <dbReference type="EMBL" id="RBB30856.1"/>
    </source>
</evidence>
<name>A0A365QG25_9BURK</name>
<sequence>GLSTTNSNVSSLSTSASTGISTAQSGVDSLSTGLSTTNSSVGSLSTGLSTTNSNLTSLSTSTSTAMSSLSNSASNSVQYDDSTHSKVTLGGVGSTTPVTLTNVAAGVNPTDAVNYSQLSSLSTSTSTGISTAQ</sequence>
<feature type="non-terminal residue" evidence="3">
    <location>
        <position position="133"/>
    </location>
</feature>
<dbReference type="InterPro" id="IPR008635">
    <property type="entry name" value="Coiled_stalk_dom"/>
</dbReference>
<protein>
    <recommendedName>
        <fullName evidence="2">Trimeric autotransporter adhesin YadA-like stalk domain-containing protein</fullName>
    </recommendedName>
</protein>
<dbReference type="GO" id="GO:0019867">
    <property type="term" value="C:outer membrane"/>
    <property type="evidence" value="ECO:0007669"/>
    <property type="project" value="InterPro"/>
</dbReference>
<accession>A0A365QG25</accession>
<dbReference type="Pfam" id="PF05662">
    <property type="entry name" value="YadA_stalk"/>
    <property type="match status" value="1"/>
</dbReference>
<dbReference type="SUPFAM" id="SSF101967">
    <property type="entry name" value="Adhesin YadA, collagen-binding domain"/>
    <property type="match status" value="1"/>
</dbReference>
<comment type="caution">
    <text evidence="3">The sequence shown here is derived from an EMBL/GenBank/DDBJ whole genome shotgun (WGS) entry which is preliminary data.</text>
</comment>
<evidence type="ECO:0000256" key="1">
    <source>
        <dbReference type="SAM" id="MobiDB-lite"/>
    </source>
</evidence>
<dbReference type="Gene3D" id="2.150.10.10">
    <property type="entry name" value="Serralysin-like metalloprotease, C-terminal"/>
    <property type="match status" value="1"/>
</dbReference>
<dbReference type="Proteomes" id="UP000252458">
    <property type="component" value="Unassembled WGS sequence"/>
</dbReference>
<evidence type="ECO:0000259" key="2">
    <source>
        <dbReference type="Pfam" id="PF05662"/>
    </source>
</evidence>
<feature type="compositionally biased region" description="Low complexity" evidence="1">
    <location>
        <begin position="1"/>
        <end position="76"/>
    </location>
</feature>
<organism evidence="3 4">
    <name type="scientific">Burkholderia reimsis</name>
    <dbReference type="NCBI Taxonomy" id="2234132"/>
    <lineage>
        <taxon>Bacteria</taxon>
        <taxon>Pseudomonadati</taxon>
        <taxon>Pseudomonadota</taxon>
        <taxon>Betaproteobacteria</taxon>
        <taxon>Burkholderiales</taxon>
        <taxon>Burkholderiaceae</taxon>
        <taxon>Burkholderia</taxon>
    </lineage>
</organism>
<feature type="region of interest" description="Disordered" evidence="1">
    <location>
        <begin position="112"/>
        <end position="133"/>
    </location>
</feature>
<reference evidence="3 4" key="1">
    <citation type="submission" date="2018-06" db="EMBL/GenBank/DDBJ databases">
        <title>Draft genome sequence of Burkholderia reimsis strain BE51 isolated from a French agricultural soil.</title>
        <authorList>
            <person name="Esmaeel Q."/>
        </authorList>
    </citation>
    <scope>NUCLEOTIDE SEQUENCE [LARGE SCALE GENOMIC DNA]</scope>
    <source>
        <strain evidence="3 4">BE51</strain>
    </source>
</reference>